<reference evidence="2 3" key="1">
    <citation type="submission" date="2021-02" db="EMBL/GenBank/DDBJ databases">
        <title>Variation within the Batrachochytrium salamandrivorans European outbreak.</title>
        <authorList>
            <person name="Kelly M."/>
            <person name="Pasmans F."/>
            <person name="Shea T.P."/>
            <person name="Munoz J.F."/>
            <person name="Carranza S."/>
            <person name="Cuomo C.A."/>
            <person name="Martel A."/>
        </authorList>
    </citation>
    <scope>NUCLEOTIDE SEQUENCE [LARGE SCALE GENOMIC DNA]</scope>
    <source>
        <strain evidence="2 3">AMFP18/2</strain>
    </source>
</reference>
<dbReference type="Pfam" id="PF12298">
    <property type="entry name" value="Bot1p"/>
    <property type="match status" value="1"/>
</dbReference>
<protein>
    <submittedName>
        <fullName evidence="2">Uncharacterized protein</fullName>
    </submittedName>
</protein>
<dbReference type="Proteomes" id="UP001648503">
    <property type="component" value="Unassembled WGS sequence"/>
</dbReference>
<evidence type="ECO:0000313" key="3">
    <source>
        <dbReference type="Proteomes" id="UP001648503"/>
    </source>
</evidence>
<name>A0ABQ8FA04_9FUNG</name>
<feature type="compositionally biased region" description="Polar residues" evidence="1">
    <location>
        <begin position="90"/>
        <end position="99"/>
    </location>
</feature>
<keyword evidence="3" id="KW-1185">Reference proteome</keyword>
<comment type="caution">
    <text evidence="2">The sequence shown here is derived from an EMBL/GenBank/DDBJ whole genome shotgun (WGS) entry which is preliminary data.</text>
</comment>
<dbReference type="PANTHER" id="PTHR28158:SF1">
    <property type="entry name" value="SMALL RIBOSOMAL SUBUNIT PROTEIN MS45"/>
    <property type="match status" value="1"/>
</dbReference>
<dbReference type="PANTHER" id="PTHR28158">
    <property type="entry name" value="37S RIBOSOMAL PROTEIN S35, MITOCHONDRIAL"/>
    <property type="match status" value="1"/>
</dbReference>
<dbReference type="EMBL" id="JAFCIX010000330">
    <property type="protein sequence ID" value="KAH6594709.1"/>
    <property type="molecule type" value="Genomic_DNA"/>
</dbReference>
<accession>A0ABQ8FA04</accession>
<dbReference type="InterPro" id="IPR021036">
    <property type="entry name" value="Ribosomal_mS45"/>
</dbReference>
<evidence type="ECO:0000256" key="1">
    <source>
        <dbReference type="SAM" id="MobiDB-lite"/>
    </source>
</evidence>
<organism evidence="2 3">
    <name type="scientific">Batrachochytrium salamandrivorans</name>
    <dbReference type="NCBI Taxonomy" id="1357716"/>
    <lineage>
        <taxon>Eukaryota</taxon>
        <taxon>Fungi</taxon>
        <taxon>Fungi incertae sedis</taxon>
        <taxon>Chytridiomycota</taxon>
        <taxon>Chytridiomycota incertae sedis</taxon>
        <taxon>Chytridiomycetes</taxon>
        <taxon>Rhizophydiales</taxon>
        <taxon>Rhizophydiales incertae sedis</taxon>
        <taxon>Batrachochytrium</taxon>
    </lineage>
</organism>
<feature type="region of interest" description="Disordered" evidence="1">
    <location>
        <begin position="86"/>
        <end position="111"/>
    </location>
</feature>
<sequence>MACLAASLHHCCRVVGQNRLFPILDSSHILLLSRPAFGSGPSTVGSVGPTTISHYCAGSRLYSSKGTPVSSAPDAAATTTGTLDATTNASKTARQSKVSVNPVKKQVKTEQEIWDQQAPNRNRTLDPYRRHSMRNYVMQNQPFPMNPYFKPDPPLSDATRCSIYKLFLENEVFWTPRRLAEQFGISLVRVQAILRLKALGDQLKKKGKPSQTNFSDSMERLLGSRTIEYKKDVPNPAPLEPIRYTFGGAMSQYIRLLDEEVSVTPEEAAKLLRMQPFSNSSSKIDANAPNIIHPPVEVKSPILNQNDRLKNDFRFMIVDTSRPDPVLLVRDTAGRLRNATNTEVWETKHVKPRKFKM</sequence>
<gene>
    <name evidence="2" type="ORF">BASA50_006385</name>
</gene>
<proteinExistence type="predicted"/>
<evidence type="ECO:0000313" key="2">
    <source>
        <dbReference type="EMBL" id="KAH6594709.1"/>
    </source>
</evidence>